<gene>
    <name evidence="3" type="ORF">LCGC14_0972710</name>
</gene>
<dbReference type="InterPro" id="IPR011059">
    <property type="entry name" value="Metal-dep_hydrolase_composite"/>
</dbReference>
<dbReference type="GO" id="GO:0016810">
    <property type="term" value="F:hydrolase activity, acting on carbon-nitrogen (but not peptide) bonds"/>
    <property type="evidence" value="ECO:0007669"/>
    <property type="project" value="InterPro"/>
</dbReference>
<dbReference type="InterPro" id="IPR051781">
    <property type="entry name" value="Metallo-dep_Hydrolase"/>
</dbReference>
<feature type="region of interest" description="Disordered" evidence="1">
    <location>
        <begin position="557"/>
        <end position="583"/>
    </location>
</feature>
<proteinExistence type="predicted"/>
<dbReference type="PANTHER" id="PTHR43135">
    <property type="entry name" value="ALPHA-D-RIBOSE 1-METHYLPHOSPHONATE 5-TRIPHOSPHATE DIPHOSPHATASE"/>
    <property type="match status" value="1"/>
</dbReference>
<dbReference type="AlphaFoldDB" id="A0A0F9NXB1"/>
<feature type="compositionally biased region" description="Basic and acidic residues" evidence="1">
    <location>
        <begin position="567"/>
        <end position="578"/>
    </location>
</feature>
<evidence type="ECO:0000256" key="1">
    <source>
        <dbReference type="SAM" id="MobiDB-lite"/>
    </source>
</evidence>
<sequence>MKSIRFDLRFLIYGTSFFHSLYLLLASKKLLTRMMKIRLTLLAFLGCTVLSYAQEYFPKNDGVKAENDNYTALSNAKIYVTPTEIINGGTLLFRKGKVVAVGKTVNLPENTVVIDASGKTIYPSFIDIFSGFGVALPEKVDSDGRSAEFDSAREGFYWNEHIMPENDAVTKFKYDDTIAKTLRDEGFGVVNSHIEDGIARGTGVLVALNGAGNDGDRIIDDRSAQYFSFKKSIANKQSYPTSLMGAMALLRQMYYDADWYAKDKIDTKDRSLEALNKNKNLIQIFDAEDKGNVVRADGIGDAFEIQYAILGGGDEYERVADIKATNAKLILPLNFPDAYDVSNPYAAGYVNLSDMRHWNQAPANPKILAENGISFSFTLHNLKSPADFRKKILEAIAYGLPKTKALEALTTVPSEILGKLAEIGTLRKGSYANFLITSGDIFEKETILYENWVQGAKNVINDRTLKDVRGEYNLSVSDQTFKLSIKGTLGSPKVEVKQDTAKLKSKFSYTDGWMALSFATKDGDENYRMTGLVDMDSTDLTGKAVLPDGSENVFKAVKTSEFSEEDEKNKDQKEKDDSDTPEMVTVKYPNVGYGYSAIPEPQDILFKNATVWTSEDAGILENTDVLVKDGKISKIGTDLRGGNAEVIDATGKHLTAGIIDEHSHIAALAINEAGQNSSAEVKMTDVIDPEDVGIYYALAGGVTSLQLLHGSANPIGGQSALMKLKWGESAENMLYDNAPKFIKFALGENVKQSNWESHSRFPQTRMGVEQTFTNYFQRAKEYEVKKKSGEPYRHDEEMETLVEILNGERFISCHSYVQSEINMMMKVAEKFGFRINTFTHILEGYKVADKMVEHGVGGGTFSDWWAYKFEVNDAIPYNAAIMHDQGVTVAINSDDAEMMRRLNQEAGKTVKYGGMTELEAWKMVTINPAKLLHLDERTGSIKEGKDADLVLWSDHPLSIYAKAEKTIIDGATYFDLEKDAQQRESIKKERNRLINMMLKEKADGETTQKPKQTKKEMMHCESGVEIAVGQ</sequence>
<reference evidence="3" key="1">
    <citation type="journal article" date="2015" name="Nature">
        <title>Complex archaea that bridge the gap between prokaryotes and eukaryotes.</title>
        <authorList>
            <person name="Spang A."/>
            <person name="Saw J.H."/>
            <person name="Jorgensen S.L."/>
            <person name="Zaremba-Niedzwiedzka K."/>
            <person name="Martijn J."/>
            <person name="Lind A.E."/>
            <person name="van Eijk R."/>
            <person name="Schleper C."/>
            <person name="Guy L."/>
            <person name="Ettema T.J."/>
        </authorList>
    </citation>
    <scope>NUCLEOTIDE SEQUENCE</scope>
</reference>
<dbReference type="SUPFAM" id="SSF51338">
    <property type="entry name" value="Composite domain of metallo-dependent hydrolases"/>
    <property type="match status" value="2"/>
</dbReference>
<dbReference type="Pfam" id="PF01979">
    <property type="entry name" value="Amidohydro_1"/>
    <property type="match status" value="1"/>
</dbReference>
<dbReference type="CDD" id="cd01309">
    <property type="entry name" value="Met_dep_hydrolase_C"/>
    <property type="match status" value="1"/>
</dbReference>
<evidence type="ECO:0000259" key="2">
    <source>
        <dbReference type="Pfam" id="PF01979"/>
    </source>
</evidence>
<feature type="domain" description="Amidohydrolase-related" evidence="2">
    <location>
        <begin position="879"/>
        <end position="965"/>
    </location>
</feature>
<dbReference type="InterPro" id="IPR032466">
    <property type="entry name" value="Metal_Hydrolase"/>
</dbReference>
<dbReference type="Gene3D" id="2.30.40.10">
    <property type="entry name" value="Urease, subunit C, domain 1"/>
    <property type="match status" value="1"/>
</dbReference>
<comment type="caution">
    <text evidence="3">The sequence shown here is derived from an EMBL/GenBank/DDBJ whole genome shotgun (WGS) entry which is preliminary data.</text>
</comment>
<dbReference type="Gene3D" id="3.20.20.140">
    <property type="entry name" value="Metal-dependent hydrolases"/>
    <property type="match status" value="2"/>
</dbReference>
<dbReference type="PANTHER" id="PTHR43135:SF3">
    <property type="entry name" value="ALPHA-D-RIBOSE 1-METHYLPHOSPHONATE 5-TRIPHOSPHATE DIPHOSPHATASE"/>
    <property type="match status" value="1"/>
</dbReference>
<dbReference type="EMBL" id="LAZR01003583">
    <property type="protein sequence ID" value="KKN16757.1"/>
    <property type="molecule type" value="Genomic_DNA"/>
</dbReference>
<organism evidence="3">
    <name type="scientific">marine sediment metagenome</name>
    <dbReference type="NCBI Taxonomy" id="412755"/>
    <lineage>
        <taxon>unclassified sequences</taxon>
        <taxon>metagenomes</taxon>
        <taxon>ecological metagenomes</taxon>
    </lineage>
</organism>
<accession>A0A0F9NXB1</accession>
<name>A0A0F9NXB1_9ZZZZ</name>
<evidence type="ECO:0000313" key="3">
    <source>
        <dbReference type="EMBL" id="KKN16757.1"/>
    </source>
</evidence>
<dbReference type="InterPro" id="IPR006680">
    <property type="entry name" value="Amidohydro-rel"/>
</dbReference>
<protein>
    <recommendedName>
        <fullName evidence="2">Amidohydrolase-related domain-containing protein</fullName>
    </recommendedName>
</protein>
<dbReference type="SUPFAM" id="SSF51556">
    <property type="entry name" value="Metallo-dependent hydrolases"/>
    <property type="match status" value="1"/>
</dbReference>